<dbReference type="SUPFAM" id="SSF46626">
    <property type="entry name" value="Cytochrome c"/>
    <property type="match status" value="2"/>
</dbReference>
<keyword evidence="5" id="KW-0472">Membrane</keyword>
<dbReference type="InterPro" id="IPR051459">
    <property type="entry name" value="Cytochrome_c-type_DH"/>
</dbReference>
<evidence type="ECO:0000256" key="1">
    <source>
        <dbReference type="ARBA" id="ARBA00022617"/>
    </source>
</evidence>
<keyword evidence="8" id="KW-1185">Reference proteome</keyword>
<dbReference type="Proteomes" id="UP000679126">
    <property type="component" value="Unassembled WGS sequence"/>
</dbReference>
<sequence length="325" mass="36116">MMKRFFSWALRIFLGIVTVIMLLVLYIQLTYRRKFDAPPTGIVASKDSAVIARGEYIVMGPGHCWTCHAPDAIENLQKGPAGGMSGGVEIKLPFGTLYTPNITNDAATGIGTYSDEMLARAIRFNVKHDRTALIPFMSYNGMSDEDLTAVISYLRATTPVVHEVPPHNINLLGKGVMRFLLKNYEHETPPPAAMKPDTTAEYGKYLAFSVTNCHGCHTNRDKNNGQFIGTPFAGGAEMPSKSGVFFTANLTPHPENGVLSKWSAEDFVRRFRTGAAYPESPMPWKSYQRMTDNDLKALYYFLKTVEPSANKVTAFRPKTAEEKKN</sequence>
<keyword evidence="1 4" id="KW-0349">Heme</keyword>
<evidence type="ECO:0000256" key="5">
    <source>
        <dbReference type="SAM" id="Phobius"/>
    </source>
</evidence>
<proteinExistence type="predicted"/>
<dbReference type="Gene3D" id="1.10.760.10">
    <property type="entry name" value="Cytochrome c-like domain"/>
    <property type="match status" value="2"/>
</dbReference>
<feature type="transmembrane region" description="Helical" evidence="5">
    <location>
        <begin position="6"/>
        <end position="27"/>
    </location>
</feature>
<dbReference type="InterPro" id="IPR036909">
    <property type="entry name" value="Cyt_c-like_dom_sf"/>
</dbReference>
<comment type="caution">
    <text evidence="7">The sequence shown here is derived from an EMBL/GenBank/DDBJ whole genome shotgun (WGS) entry which is preliminary data.</text>
</comment>
<evidence type="ECO:0000313" key="8">
    <source>
        <dbReference type="Proteomes" id="UP000679126"/>
    </source>
</evidence>
<organism evidence="7 8">
    <name type="scientific">Chitinophaga chungangae</name>
    <dbReference type="NCBI Taxonomy" id="2821488"/>
    <lineage>
        <taxon>Bacteria</taxon>
        <taxon>Pseudomonadati</taxon>
        <taxon>Bacteroidota</taxon>
        <taxon>Chitinophagia</taxon>
        <taxon>Chitinophagales</taxon>
        <taxon>Chitinophagaceae</taxon>
        <taxon>Chitinophaga</taxon>
    </lineage>
</organism>
<protein>
    <submittedName>
        <fullName evidence="7">C-type cytochrome</fullName>
    </submittedName>
</protein>
<feature type="domain" description="Cytochrome c" evidence="6">
    <location>
        <begin position="49"/>
        <end position="158"/>
    </location>
</feature>
<keyword evidence="2 4" id="KW-0479">Metal-binding</keyword>
<dbReference type="PANTHER" id="PTHR35008:SF8">
    <property type="entry name" value="ALCOHOL DEHYDROGENASE CYTOCHROME C SUBUNIT"/>
    <property type="match status" value="1"/>
</dbReference>
<evidence type="ECO:0000313" key="7">
    <source>
        <dbReference type="EMBL" id="MBO9155220.1"/>
    </source>
</evidence>
<evidence type="ECO:0000256" key="3">
    <source>
        <dbReference type="ARBA" id="ARBA00023004"/>
    </source>
</evidence>
<name>A0ABS3YKL1_9BACT</name>
<reference evidence="8" key="1">
    <citation type="submission" date="2021-03" db="EMBL/GenBank/DDBJ databases">
        <title>Assistant Professor.</title>
        <authorList>
            <person name="Huq M.A."/>
        </authorList>
    </citation>
    <scope>NUCLEOTIDE SEQUENCE [LARGE SCALE GENOMIC DNA]</scope>
    <source>
        <strain evidence="8">MAH-28</strain>
    </source>
</reference>
<keyword evidence="5" id="KW-0812">Transmembrane</keyword>
<dbReference type="Pfam" id="PF00034">
    <property type="entry name" value="Cytochrom_C"/>
    <property type="match status" value="2"/>
</dbReference>
<evidence type="ECO:0000259" key="6">
    <source>
        <dbReference type="PROSITE" id="PS51007"/>
    </source>
</evidence>
<feature type="domain" description="Cytochrome c" evidence="6">
    <location>
        <begin position="198"/>
        <end position="306"/>
    </location>
</feature>
<dbReference type="EMBL" id="JAGHKP010000005">
    <property type="protein sequence ID" value="MBO9155220.1"/>
    <property type="molecule type" value="Genomic_DNA"/>
</dbReference>
<evidence type="ECO:0000256" key="2">
    <source>
        <dbReference type="ARBA" id="ARBA00022723"/>
    </source>
</evidence>
<keyword evidence="5" id="KW-1133">Transmembrane helix</keyword>
<evidence type="ECO:0000256" key="4">
    <source>
        <dbReference type="PROSITE-ProRule" id="PRU00433"/>
    </source>
</evidence>
<keyword evidence="3 4" id="KW-0408">Iron</keyword>
<accession>A0ABS3YKL1</accession>
<dbReference type="PROSITE" id="PS51007">
    <property type="entry name" value="CYTC"/>
    <property type="match status" value="2"/>
</dbReference>
<dbReference type="PANTHER" id="PTHR35008">
    <property type="entry name" value="BLL4482 PROTEIN-RELATED"/>
    <property type="match status" value="1"/>
</dbReference>
<dbReference type="InterPro" id="IPR009056">
    <property type="entry name" value="Cyt_c-like_dom"/>
</dbReference>
<gene>
    <name evidence="7" type="ORF">J7I43_23540</name>
</gene>
<dbReference type="RefSeq" id="WP_209148449.1">
    <property type="nucleotide sequence ID" value="NZ_JAGHKP010000005.1"/>
</dbReference>